<dbReference type="Proteomes" id="UP001139559">
    <property type="component" value="Unassembled WGS sequence"/>
</dbReference>
<feature type="compositionally biased region" description="Polar residues" evidence="1">
    <location>
        <begin position="169"/>
        <end position="181"/>
    </location>
</feature>
<comment type="caution">
    <text evidence="2">The sequence shown here is derived from an EMBL/GenBank/DDBJ whole genome shotgun (WGS) entry which is preliminary data.</text>
</comment>
<gene>
    <name evidence="2" type="ORF">KP803_03105</name>
</gene>
<reference evidence="2" key="1">
    <citation type="submission" date="2021-11" db="EMBL/GenBank/DDBJ databases">
        <title>Vibrio ZSDE26 sp. nov. and Vibrio ZSDZ34 sp. nov., isolated from coastal seawater in Qingdao.</title>
        <authorList>
            <person name="Zhang P."/>
        </authorList>
    </citation>
    <scope>NUCLEOTIDE SEQUENCE</scope>
    <source>
        <strain evidence="2">ZSDE26</strain>
    </source>
</reference>
<keyword evidence="3" id="KW-1185">Reference proteome</keyword>
<proteinExistence type="predicted"/>
<evidence type="ECO:0000256" key="1">
    <source>
        <dbReference type="SAM" id="MobiDB-lite"/>
    </source>
</evidence>
<sequence length="419" mass="45649">MSTINQALSELSEKEQGATTQIEKAHIEKVKSRPVLPWVIGGFSLSLAIGGWAVSQQSSIVEQSAVIEQKVITAEPVLVEKSVPVSIAFEQQTSVETSSDLEPITSVVEVSTSKGSAQQVIIYKASTNKESVPVNAKVNHDVSQTPSKKTQAEEVVSKTAVSDTSILLASNNTVSEQPSSQVKEKPKASTSPAPSEASSAPTKPKSNTVIIEQVELTPVQLAEKAVQRARKAIDSNNIDEALSGYSDALRYTPRDENVRQQLAALYYGKGNARQAFEILQEGIKIDNDSEVLRIALAKLLIKEQQHEAALTPLMHLNHQPSVDYLSLRAALAQKNNFDDIALETYQQLVAVDESNARWWLGLAIQQERNADIPSAEKAYQQALTKVGLSRQSQTFVRERLKLITTLQQSGTPEENSSAN</sequence>
<dbReference type="Gene3D" id="1.25.40.10">
    <property type="entry name" value="Tetratricopeptide repeat domain"/>
    <property type="match status" value="1"/>
</dbReference>
<dbReference type="RefSeq" id="WP_248007385.1">
    <property type="nucleotide sequence ID" value="NZ_JAJHVV010000002.1"/>
</dbReference>
<dbReference type="AlphaFoldDB" id="A0A9X1XFR8"/>
<dbReference type="InterPro" id="IPR019734">
    <property type="entry name" value="TPR_rpt"/>
</dbReference>
<name>A0A9X1XFR8_9VIBR</name>
<dbReference type="SMART" id="SM00028">
    <property type="entry name" value="TPR"/>
    <property type="match status" value="4"/>
</dbReference>
<feature type="region of interest" description="Disordered" evidence="1">
    <location>
        <begin position="169"/>
        <end position="209"/>
    </location>
</feature>
<dbReference type="EMBL" id="JAJHVV010000002">
    <property type="protein sequence ID" value="MCK6262262.1"/>
    <property type="molecule type" value="Genomic_DNA"/>
</dbReference>
<evidence type="ECO:0000313" key="3">
    <source>
        <dbReference type="Proteomes" id="UP001139559"/>
    </source>
</evidence>
<dbReference type="SUPFAM" id="SSF48452">
    <property type="entry name" value="TPR-like"/>
    <property type="match status" value="1"/>
</dbReference>
<feature type="compositionally biased region" description="Low complexity" evidence="1">
    <location>
        <begin position="188"/>
        <end position="206"/>
    </location>
</feature>
<accession>A0A9X1XFR8</accession>
<dbReference type="InterPro" id="IPR011990">
    <property type="entry name" value="TPR-like_helical_dom_sf"/>
</dbReference>
<evidence type="ECO:0000313" key="2">
    <source>
        <dbReference type="EMBL" id="MCK6262262.1"/>
    </source>
</evidence>
<protein>
    <recommendedName>
        <fullName evidence="4">MSHA biogenesis protein MshN</fullName>
    </recommendedName>
</protein>
<dbReference type="Pfam" id="PF14559">
    <property type="entry name" value="TPR_19"/>
    <property type="match status" value="1"/>
</dbReference>
<evidence type="ECO:0008006" key="4">
    <source>
        <dbReference type="Google" id="ProtNLM"/>
    </source>
</evidence>
<organism evidence="2 3">
    <name type="scientific">Vibrio amylolyticus</name>
    <dbReference type="NCBI Taxonomy" id="2847292"/>
    <lineage>
        <taxon>Bacteria</taxon>
        <taxon>Pseudomonadati</taxon>
        <taxon>Pseudomonadota</taxon>
        <taxon>Gammaproteobacteria</taxon>
        <taxon>Vibrionales</taxon>
        <taxon>Vibrionaceae</taxon>
        <taxon>Vibrio</taxon>
    </lineage>
</organism>